<evidence type="ECO:0000256" key="8">
    <source>
        <dbReference type="SAM" id="Phobius"/>
    </source>
</evidence>
<reference evidence="10 11" key="1">
    <citation type="submission" date="2017-07" db="EMBL/GenBank/DDBJ databases">
        <title>Draft whole genome sequences of clinical Proprionibacteriaceae strains.</title>
        <authorList>
            <person name="Bernier A.-M."/>
            <person name="Bernard K."/>
            <person name="Domingo M.-C."/>
        </authorList>
    </citation>
    <scope>NUCLEOTIDE SEQUENCE [LARGE SCALE GENOMIC DNA]</scope>
    <source>
        <strain evidence="10 11">NML 030167</strain>
    </source>
</reference>
<feature type="transmembrane region" description="Helical" evidence="8">
    <location>
        <begin position="182"/>
        <end position="202"/>
    </location>
</feature>
<feature type="transmembrane region" description="Helical" evidence="8">
    <location>
        <begin position="244"/>
        <end position="265"/>
    </location>
</feature>
<evidence type="ECO:0000259" key="9">
    <source>
        <dbReference type="Pfam" id="PF00892"/>
    </source>
</evidence>
<evidence type="ECO:0000313" key="11">
    <source>
        <dbReference type="Proteomes" id="UP000215896"/>
    </source>
</evidence>
<dbReference type="InterPro" id="IPR004626">
    <property type="entry name" value="RarD"/>
</dbReference>
<keyword evidence="4" id="KW-1003">Cell membrane</keyword>
<keyword evidence="3" id="KW-0813">Transport</keyword>
<feature type="transmembrane region" description="Helical" evidence="8">
    <location>
        <begin position="271"/>
        <end position="292"/>
    </location>
</feature>
<evidence type="ECO:0000256" key="1">
    <source>
        <dbReference type="ARBA" id="ARBA00004651"/>
    </source>
</evidence>
<proteinExistence type="inferred from homology"/>
<dbReference type="GO" id="GO:0005886">
    <property type="term" value="C:plasma membrane"/>
    <property type="evidence" value="ECO:0007669"/>
    <property type="project" value="UniProtKB-SubCell"/>
</dbReference>
<evidence type="ECO:0000256" key="3">
    <source>
        <dbReference type="ARBA" id="ARBA00022448"/>
    </source>
</evidence>
<organism evidence="10 11">
    <name type="scientific">Enemella evansiae</name>
    <dbReference type="NCBI Taxonomy" id="2016499"/>
    <lineage>
        <taxon>Bacteria</taxon>
        <taxon>Bacillati</taxon>
        <taxon>Actinomycetota</taxon>
        <taxon>Actinomycetes</taxon>
        <taxon>Propionibacteriales</taxon>
        <taxon>Propionibacteriaceae</taxon>
        <taxon>Enemella</taxon>
    </lineage>
</organism>
<evidence type="ECO:0000256" key="7">
    <source>
        <dbReference type="ARBA" id="ARBA00023136"/>
    </source>
</evidence>
<dbReference type="OrthoDB" id="369870at2"/>
<keyword evidence="11" id="KW-1185">Reference proteome</keyword>
<keyword evidence="7 8" id="KW-0472">Membrane</keyword>
<evidence type="ECO:0000256" key="5">
    <source>
        <dbReference type="ARBA" id="ARBA00022692"/>
    </source>
</evidence>
<protein>
    <submittedName>
        <fullName evidence="10">Protein RarD</fullName>
    </submittedName>
</protein>
<evidence type="ECO:0000256" key="6">
    <source>
        <dbReference type="ARBA" id="ARBA00022989"/>
    </source>
</evidence>
<dbReference type="RefSeq" id="WP_094405526.1">
    <property type="nucleotide sequence ID" value="NZ_NMVO01000013.1"/>
</dbReference>
<comment type="subcellular location">
    <subcellularLocation>
        <location evidence="1">Cell membrane</location>
        <topology evidence="1">Multi-pass membrane protein</topology>
    </subcellularLocation>
</comment>
<dbReference type="NCBIfam" id="TIGR00688">
    <property type="entry name" value="rarD"/>
    <property type="match status" value="1"/>
</dbReference>
<feature type="transmembrane region" description="Helical" evidence="8">
    <location>
        <begin position="131"/>
        <end position="148"/>
    </location>
</feature>
<keyword evidence="6 8" id="KW-1133">Transmembrane helix</keyword>
<feature type="transmembrane region" description="Helical" evidence="8">
    <location>
        <begin position="43"/>
        <end position="62"/>
    </location>
</feature>
<feature type="transmembrane region" description="Helical" evidence="8">
    <location>
        <begin position="12"/>
        <end position="31"/>
    </location>
</feature>
<gene>
    <name evidence="10" type="primary">rarD</name>
    <name evidence="10" type="ORF">CGZ94_09660</name>
</gene>
<feature type="domain" description="EamA" evidence="9">
    <location>
        <begin position="12"/>
        <end position="147"/>
    </location>
</feature>
<dbReference type="InterPro" id="IPR037185">
    <property type="entry name" value="EmrE-like"/>
</dbReference>
<accession>A0A255GBI4</accession>
<accession>A0A4R6LV10</accession>
<dbReference type="PANTHER" id="PTHR22911:SF137">
    <property type="entry name" value="SOLUTE CARRIER FAMILY 35 MEMBER G2-RELATED"/>
    <property type="match status" value="1"/>
</dbReference>
<feature type="transmembrane region" description="Helical" evidence="8">
    <location>
        <begin position="74"/>
        <end position="95"/>
    </location>
</feature>
<feature type="domain" description="EamA" evidence="9">
    <location>
        <begin position="156"/>
        <end position="287"/>
    </location>
</feature>
<feature type="transmembrane region" description="Helical" evidence="8">
    <location>
        <begin position="217"/>
        <end position="237"/>
    </location>
</feature>
<dbReference type="Proteomes" id="UP000215896">
    <property type="component" value="Unassembled WGS sequence"/>
</dbReference>
<dbReference type="PANTHER" id="PTHR22911">
    <property type="entry name" value="ACYL-MALONYL CONDENSING ENZYME-RELATED"/>
    <property type="match status" value="1"/>
</dbReference>
<evidence type="ECO:0000313" key="10">
    <source>
        <dbReference type="EMBL" id="OYO13259.1"/>
    </source>
</evidence>
<feature type="transmembrane region" description="Helical" evidence="8">
    <location>
        <begin position="107"/>
        <end position="124"/>
    </location>
</feature>
<dbReference type="EMBL" id="NMVO01000013">
    <property type="protein sequence ID" value="OYO13259.1"/>
    <property type="molecule type" value="Genomic_DNA"/>
</dbReference>
<keyword evidence="5 8" id="KW-0812">Transmembrane</keyword>
<comment type="similarity">
    <text evidence="2">Belongs to the EamA transporter family.</text>
</comment>
<comment type="caution">
    <text evidence="10">The sequence shown here is derived from an EMBL/GenBank/DDBJ whole genome shotgun (WGS) entry which is preliminary data.</text>
</comment>
<feature type="transmembrane region" description="Helical" evidence="8">
    <location>
        <begin position="154"/>
        <end position="170"/>
    </location>
</feature>
<evidence type="ECO:0000256" key="4">
    <source>
        <dbReference type="ARBA" id="ARBA00022475"/>
    </source>
</evidence>
<dbReference type="SUPFAM" id="SSF103481">
    <property type="entry name" value="Multidrug resistance efflux transporter EmrE"/>
    <property type="match status" value="2"/>
</dbReference>
<dbReference type="Pfam" id="PF00892">
    <property type="entry name" value="EamA"/>
    <property type="match status" value="2"/>
</dbReference>
<dbReference type="InterPro" id="IPR000620">
    <property type="entry name" value="EamA_dom"/>
</dbReference>
<sequence length="308" mass="33185">MTSTPPETGSRAGVTAALTAYALWGLVPLYWRLIDGAGAFEVLAHRIIWSLAFGVLLVLLFARTRWRRQLASPRTLLTLAAAAGFVTINWGVYIWAVTNDRVTETALGYYINPLISILFGVLLLQERLAPIQWVAIGLAAIAVVVITIGYGRLPWVALLLAGSFGIYGVIKKRVTVEPIVSLTYESAVATLPALLFLGWLAARGGSHFGQQPLSQDLLLMGGGVVTAVPLLAFAFAAQRIPLSLLGITQYLAPTIQFVLGVAVFGEPMPPARWAGFMLVWLALMLITGHALWRARRRRTSSLGGTPAG</sequence>
<evidence type="ECO:0000256" key="2">
    <source>
        <dbReference type="ARBA" id="ARBA00007362"/>
    </source>
</evidence>
<name>A0A255GBI4_9ACTN</name>
<dbReference type="AlphaFoldDB" id="A0A255GBI4"/>